<comment type="caution">
    <text evidence="3">The sequence shown here is derived from an EMBL/GenBank/DDBJ whole genome shotgun (WGS) entry which is preliminary data.</text>
</comment>
<dbReference type="Pfam" id="PF13439">
    <property type="entry name" value="Glyco_transf_4"/>
    <property type="match status" value="1"/>
</dbReference>
<feature type="domain" description="Glycosyltransferase subfamily 4-like N-terminal" evidence="2">
    <location>
        <begin position="14"/>
        <end position="176"/>
    </location>
</feature>
<feature type="domain" description="Glycosyl transferase family 1" evidence="1">
    <location>
        <begin position="188"/>
        <end position="342"/>
    </location>
</feature>
<evidence type="ECO:0000259" key="2">
    <source>
        <dbReference type="Pfam" id="PF13439"/>
    </source>
</evidence>
<gene>
    <name evidence="3" type="ORF">B5F96_04865</name>
</gene>
<dbReference type="EMBL" id="NFIJ01000003">
    <property type="protein sequence ID" value="OUO06374.1"/>
    <property type="molecule type" value="Genomic_DNA"/>
</dbReference>
<dbReference type="Gene3D" id="3.40.50.2000">
    <property type="entry name" value="Glycogen Phosphorylase B"/>
    <property type="match status" value="2"/>
</dbReference>
<sequence>MRILYFTGQIVLHGGIEKVTVMKLNYWVEIGNDVYLSTYEQGDKPFVYPISPKVHYEDLNINYNVDYTYESLYSFRCLKLVPKHFFRTVSLLKKIKPDVIIVPNFGYEFWFLPLIKGKAMLVREYHDSQYQRKFGTIKVCIDDFIQRFYDAVVVLTPQEADYFKYKKNIKVIPNPIKKSTYISDLSYSKIVTVGRIDRVKRFELFIEIAELVIKKYPKYRFEIYGEGNPIYKNELLELIKSKKLQNNIFFMGGTSEIQRVFSEASIYVCTSKTESFGLTLIEAMDVGLPVISFDCPHGPKNIIHDGVDGYLIQNDSIVKASNAIINLIEDKKLLVSMGNSARLNAQRYHLDNVMKMWINLFNK</sequence>
<reference evidence="4" key="1">
    <citation type="submission" date="2017-04" db="EMBL/GenBank/DDBJ databases">
        <title>Function of individual gut microbiota members based on whole genome sequencing of pure cultures obtained from chicken caecum.</title>
        <authorList>
            <person name="Medvecky M."/>
            <person name="Cejkova D."/>
            <person name="Polansky O."/>
            <person name="Karasova D."/>
            <person name="Kubasova T."/>
            <person name="Cizek A."/>
            <person name="Rychlik I."/>
        </authorList>
    </citation>
    <scope>NUCLEOTIDE SEQUENCE [LARGE SCALE GENOMIC DNA]</scope>
    <source>
        <strain evidence="4">An42</strain>
    </source>
</reference>
<dbReference type="RefSeq" id="WP_087375235.1">
    <property type="nucleotide sequence ID" value="NZ_CAKWFF010000074.1"/>
</dbReference>
<organism evidence="3 4">
    <name type="scientific">Parabacteroides johnsonii</name>
    <dbReference type="NCBI Taxonomy" id="387661"/>
    <lineage>
        <taxon>Bacteria</taxon>
        <taxon>Pseudomonadati</taxon>
        <taxon>Bacteroidota</taxon>
        <taxon>Bacteroidia</taxon>
        <taxon>Bacteroidales</taxon>
        <taxon>Tannerellaceae</taxon>
        <taxon>Parabacteroides</taxon>
    </lineage>
</organism>
<name>A0A9Q5STT7_9BACT</name>
<proteinExistence type="predicted"/>
<evidence type="ECO:0000259" key="1">
    <source>
        <dbReference type="Pfam" id="PF00534"/>
    </source>
</evidence>
<evidence type="ECO:0008006" key="5">
    <source>
        <dbReference type="Google" id="ProtNLM"/>
    </source>
</evidence>
<dbReference type="PANTHER" id="PTHR12526">
    <property type="entry name" value="GLYCOSYLTRANSFERASE"/>
    <property type="match status" value="1"/>
</dbReference>
<evidence type="ECO:0000313" key="3">
    <source>
        <dbReference type="EMBL" id="OUO06374.1"/>
    </source>
</evidence>
<protein>
    <recommendedName>
        <fullName evidence="5">Glycosyl transferase</fullName>
    </recommendedName>
</protein>
<dbReference type="GO" id="GO:0016757">
    <property type="term" value="F:glycosyltransferase activity"/>
    <property type="evidence" value="ECO:0007669"/>
    <property type="project" value="InterPro"/>
</dbReference>
<dbReference type="InterPro" id="IPR001296">
    <property type="entry name" value="Glyco_trans_1"/>
</dbReference>
<dbReference type="SUPFAM" id="SSF53756">
    <property type="entry name" value="UDP-Glycosyltransferase/glycogen phosphorylase"/>
    <property type="match status" value="1"/>
</dbReference>
<dbReference type="AlphaFoldDB" id="A0A9Q5STT7"/>
<evidence type="ECO:0000313" key="4">
    <source>
        <dbReference type="Proteomes" id="UP000195975"/>
    </source>
</evidence>
<dbReference type="Proteomes" id="UP000195975">
    <property type="component" value="Unassembled WGS sequence"/>
</dbReference>
<accession>A0A9Q5STT7</accession>
<dbReference type="PANTHER" id="PTHR12526:SF630">
    <property type="entry name" value="GLYCOSYLTRANSFERASE"/>
    <property type="match status" value="1"/>
</dbReference>
<dbReference type="Pfam" id="PF00534">
    <property type="entry name" value="Glycos_transf_1"/>
    <property type="match status" value="1"/>
</dbReference>
<dbReference type="InterPro" id="IPR028098">
    <property type="entry name" value="Glyco_trans_4-like_N"/>
</dbReference>